<gene>
    <name evidence="2" type="ORF">A10D4_07755</name>
</gene>
<dbReference type="eggNOG" id="ENOG503303T">
    <property type="taxonomic scope" value="Bacteria"/>
</dbReference>
<dbReference type="STRING" id="740709.A10D4_07755"/>
<evidence type="ECO:0000313" key="2">
    <source>
        <dbReference type="EMBL" id="EKE83726.1"/>
    </source>
</evidence>
<comment type="caution">
    <text evidence="2">The sequence shown here is derived from an EMBL/GenBank/DDBJ whole genome shotgun (WGS) entry which is preliminary data.</text>
</comment>
<dbReference type="Gene3D" id="2.60.40.3340">
    <property type="entry name" value="Domain of unknown function DUF4426"/>
    <property type="match status" value="1"/>
</dbReference>
<dbReference type="RefSeq" id="WP_008488773.1">
    <property type="nucleotide sequence ID" value="NZ_AMRG01000008.1"/>
</dbReference>
<evidence type="ECO:0000259" key="1">
    <source>
        <dbReference type="Pfam" id="PF14467"/>
    </source>
</evidence>
<name>K2JJX8_9GAMM</name>
<keyword evidence="3" id="KW-1185">Reference proteome</keyword>
<reference evidence="2 3" key="1">
    <citation type="journal article" date="2012" name="J. Bacteriol.">
        <title>Genome Sequence of Idiomarina xiamenensis Type Strain 10-D-4.</title>
        <authorList>
            <person name="Lai Q."/>
            <person name="Wang L."/>
            <person name="Wang W."/>
            <person name="Shao Z."/>
        </authorList>
    </citation>
    <scope>NUCLEOTIDE SEQUENCE [LARGE SCALE GENOMIC DNA]</scope>
    <source>
        <strain evidence="2 3">10-D-4</strain>
    </source>
</reference>
<feature type="domain" description="DUF4426" evidence="1">
    <location>
        <begin position="2"/>
        <end position="118"/>
    </location>
</feature>
<dbReference type="InterPro" id="IPR025218">
    <property type="entry name" value="DUF4426"/>
</dbReference>
<accession>K2JJX8</accession>
<dbReference type="EMBL" id="AMRG01000008">
    <property type="protein sequence ID" value="EKE83726.1"/>
    <property type="molecule type" value="Genomic_DNA"/>
</dbReference>
<evidence type="ECO:0000313" key="3">
    <source>
        <dbReference type="Proteomes" id="UP000014115"/>
    </source>
</evidence>
<sequence>MKSLGAWDVHYIAFAATFLTPEIANQYGIQRSAYKGVVNISLLDSSSQAAQAAGVSGYALNSLGQRQELAFKEVKEGDAIYYLAQVNYTNAETLRFIIDLTDGRQSHQLRFSQIFYSDLDN</sequence>
<protein>
    <recommendedName>
        <fullName evidence="1">DUF4426 domain-containing protein</fullName>
    </recommendedName>
</protein>
<dbReference type="Pfam" id="PF14467">
    <property type="entry name" value="DUF4426"/>
    <property type="match status" value="1"/>
</dbReference>
<dbReference type="Proteomes" id="UP000014115">
    <property type="component" value="Unassembled WGS sequence"/>
</dbReference>
<organism evidence="2 3">
    <name type="scientific">Idiomarina xiamenensis 10-D-4</name>
    <dbReference type="NCBI Taxonomy" id="740709"/>
    <lineage>
        <taxon>Bacteria</taxon>
        <taxon>Pseudomonadati</taxon>
        <taxon>Pseudomonadota</taxon>
        <taxon>Gammaproteobacteria</taxon>
        <taxon>Alteromonadales</taxon>
        <taxon>Idiomarinaceae</taxon>
        <taxon>Idiomarina</taxon>
    </lineage>
</organism>
<dbReference type="AlphaFoldDB" id="K2JJX8"/>
<dbReference type="PATRIC" id="fig|740709.3.peg.1576"/>
<proteinExistence type="predicted"/>